<comment type="similarity">
    <text evidence="1 4">Belongs to the bacterial ribosomal protein bS16 family.</text>
</comment>
<dbReference type="Pfam" id="PF00886">
    <property type="entry name" value="Ribosomal_S16"/>
    <property type="match status" value="1"/>
</dbReference>
<evidence type="ECO:0000256" key="4">
    <source>
        <dbReference type="HAMAP-Rule" id="MF_00385"/>
    </source>
</evidence>
<evidence type="ECO:0000313" key="5">
    <source>
        <dbReference type="EMBL" id="ARW61140.1"/>
    </source>
</evidence>
<geneLocation type="chloroplast" evidence="5"/>
<dbReference type="GO" id="GO:0032543">
    <property type="term" value="P:mitochondrial translation"/>
    <property type="evidence" value="ECO:0007669"/>
    <property type="project" value="TreeGrafter"/>
</dbReference>
<dbReference type="RefSeq" id="YP_009392578.1">
    <property type="nucleotide sequence ID" value="NC_035263.1"/>
</dbReference>
<gene>
    <name evidence="4 5" type="primary">rps16</name>
</gene>
<dbReference type="AlphaFoldDB" id="A0A1Z1M5F0"/>
<dbReference type="InterPro" id="IPR023803">
    <property type="entry name" value="Ribosomal_bS16_dom_sf"/>
</dbReference>
<organism evidence="5">
    <name type="scientific">Caloglossa monosticha</name>
    <dbReference type="NCBI Taxonomy" id="76906"/>
    <lineage>
        <taxon>Eukaryota</taxon>
        <taxon>Rhodophyta</taxon>
        <taxon>Florideophyceae</taxon>
        <taxon>Rhodymeniophycidae</taxon>
        <taxon>Ceramiales</taxon>
        <taxon>Delesseriaceae</taxon>
        <taxon>Caloglossa</taxon>
    </lineage>
</organism>
<reference evidence="5" key="1">
    <citation type="journal article" date="2017" name="J. Phycol.">
        <title>Analysis of chloroplast genomes and a supermatrix inform reclassification of the Rhodomelaceae (Rhodophyta).</title>
        <authorList>
            <person name="Diaz-Tapia P."/>
            <person name="Maggs C.A."/>
            <person name="West J.A."/>
            <person name="Verbruggen H."/>
        </authorList>
    </citation>
    <scope>NUCLEOTIDE SEQUENCE</scope>
    <source>
        <strain evidence="5">JW3046</strain>
    </source>
</reference>
<dbReference type="PANTHER" id="PTHR12919:SF20">
    <property type="entry name" value="SMALL RIBOSOMAL SUBUNIT PROTEIN BS16M"/>
    <property type="match status" value="1"/>
</dbReference>
<proteinExistence type="inferred from homology"/>
<name>A0A1Z1M5F0_9FLOR</name>
<keyword evidence="5" id="KW-0934">Plastid</keyword>
<dbReference type="InterPro" id="IPR000307">
    <property type="entry name" value="Ribosomal_bS16"/>
</dbReference>
<dbReference type="InterPro" id="IPR020592">
    <property type="entry name" value="Ribosomal_bS16_CS"/>
</dbReference>
<evidence type="ECO:0000256" key="3">
    <source>
        <dbReference type="ARBA" id="ARBA00023274"/>
    </source>
</evidence>
<evidence type="ECO:0000256" key="1">
    <source>
        <dbReference type="ARBA" id="ARBA00006668"/>
    </source>
</evidence>
<keyword evidence="3 4" id="KW-0687">Ribonucleoprotein</keyword>
<dbReference type="EMBL" id="MF101416">
    <property type="protein sequence ID" value="ARW61140.1"/>
    <property type="molecule type" value="Genomic_DNA"/>
</dbReference>
<dbReference type="GO" id="GO:0003735">
    <property type="term" value="F:structural constituent of ribosome"/>
    <property type="evidence" value="ECO:0007669"/>
    <property type="project" value="InterPro"/>
</dbReference>
<dbReference type="GO" id="GO:0005739">
    <property type="term" value="C:mitochondrion"/>
    <property type="evidence" value="ECO:0007669"/>
    <property type="project" value="GOC"/>
</dbReference>
<dbReference type="GO" id="GO:0009507">
    <property type="term" value="C:chloroplast"/>
    <property type="evidence" value="ECO:0007669"/>
    <property type="project" value="UniProtKB-SubCell"/>
</dbReference>
<accession>A0A1Z1M5F0</accession>
<dbReference type="NCBIfam" id="TIGR00002">
    <property type="entry name" value="S16"/>
    <property type="match status" value="1"/>
</dbReference>
<protein>
    <recommendedName>
        <fullName evidence="4">Small ribosomal subunit protein bS16c</fullName>
    </recommendedName>
</protein>
<dbReference type="GeneID" id="33354133"/>
<dbReference type="GO" id="GO:0015935">
    <property type="term" value="C:small ribosomal subunit"/>
    <property type="evidence" value="ECO:0007669"/>
    <property type="project" value="TreeGrafter"/>
</dbReference>
<comment type="subcellular location">
    <subcellularLocation>
        <location evidence="4">Plastid</location>
        <location evidence="4">Chloroplast</location>
    </subcellularLocation>
</comment>
<dbReference type="PROSITE" id="PS00732">
    <property type="entry name" value="RIBOSOMAL_S16"/>
    <property type="match status" value="1"/>
</dbReference>
<keyword evidence="5" id="KW-0150">Chloroplast</keyword>
<dbReference type="Gene3D" id="3.30.1320.10">
    <property type="match status" value="1"/>
</dbReference>
<evidence type="ECO:0000256" key="2">
    <source>
        <dbReference type="ARBA" id="ARBA00022980"/>
    </source>
</evidence>
<dbReference type="SUPFAM" id="SSF54565">
    <property type="entry name" value="Ribosomal protein S16"/>
    <property type="match status" value="1"/>
</dbReference>
<dbReference type="PANTHER" id="PTHR12919">
    <property type="entry name" value="30S RIBOSOMAL PROTEIN S16"/>
    <property type="match status" value="1"/>
</dbReference>
<dbReference type="HAMAP" id="MF_00385">
    <property type="entry name" value="Ribosomal_bS16"/>
    <property type="match status" value="1"/>
</dbReference>
<sequence length="76" mass="8922">MLKIRLKRLGKKKKPCYRIIVIDSRSKRDGKALEELGFYDPISKNYKLDLSKVYQRIKNGAKTTKIVQNILKNVQQ</sequence>
<keyword evidence="2 4" id="KW-0689">Ribosomal protein</keyword>